<dbReference type="GO" id="GO:0015459">
    <property type="term" value="F:potassium channel regulator activity"/>
    <property type="evidence" value="ECO:0007669"/>
    <property type="project" value="TreeGrafter"/>
</dbReference>
<feature type="transmembrane region" description="Helical" evidence="6">
    <location>
        <begin position="106"/>
        <end position="128"/>
    </location>
</feature>
<comment type="caution">
    <text evidence="7">The sequence shown here is derived from an EMBL/GenBank/DDBJ whole genome shotgun (WGS) entry which is preliminary data.</text>
</comment>
<keyword evidence="3 6" id="KW-0812">Transmembrane</keyword>
<feature type="transmembrane region" description="Helical" evidence="6">
    <location>
        <begin position="194"/>
        <end position="224"/>
    </location>
</feature>
<dbReference type="GO" id="GO:0043266">
    <property type="term" value="P:regulation of potassium ion transport"/>
    <property type="evidence" value="ECO:0007669"/>
    <property type="project" value="TreeGrafter"/>
</dbReference>
<dbReference type="InterPro" id="IPR010291">
    <property type="entry name" value="Ion_channel_UNC-93"/>
</dbReference>
<dbReference type="SUPFAM" id="SSF103473">
    <property type="entry name" value="MFS general substrate transporter"/>
    <property type="match status" value="1"/>
</dbReference>
<dbReference type="GO" id="GO:0055120">
    <property type="term" value="C:striated muscle dense body"/>
    <property type="evidence" value="ECO:0007669"/>
    <property type="project" value="TreeGrafter"/>
</dbReference>
<keyword evidence="5 6" id="KW-0472">Membrane</keyword>
<sequence length="574" mass="64000">MSHPHISQDERSDSSTLTRDRLYITPNHIDTRCPGTPRVSLSYYPGSPRVSASYHVNTSIPSLDALSINKNRRRSTIHSYNLVNYYALPQDSSNNRSIRQMTERKALKNVIVLGLSFMLIHTAFVSMLSLQSIMNPEGGVGVVSISCIYVTTVISCMLAPLIINTISTKWTMIAAFILFTGYFAGNFYPRQYLLIPLGLLLGLLGGPLMAAQMTYVTTVALTYANHAIIMDQESVVNKYMGIFCAFYRSSYIWGNLITTLVLSNNQTLHVEDQNEYVKVGNYSIVIPSAYNETLYRTCGFTVCDFNTVSNEMYDINQNPLSRDLEIPETIKYMLLCIYLGCGLLGAVLLLVFLDKNVGSKRINNDLKITTKELFMSTVNMLKDSRCQLLIPLVFFVGLEQGFIFGDFTKAYVTCTMGINSLGPILMCFGGVSALASIVIGCIANHIKRFAFITAGATFNVGLLIVLWIWKPHPGDVPNFFVVAACLGLCDAIWQTQTYTLFGVLFVDKQEAAFASYRMFYATGCAVSFGYSFFLCVQTKVYILAGMLGMSLLMYMVIEMKVQLQSQHIKDIVAF</sequence>
<comment type="subcellular location">
    <subcellularLocation>
        <location evidence="1">Membrane</location>
        <topology evidence="1">Multi-pass membrane protein</topology>
    </subcellularLocation>
</comment>
<feature type="transmembrane region" description="Helical" evidence="6">
    <location>
        <begin position="170"/>
        <end position="188"/>
    </location>
</feature>
<reference evidence="7" key="2">
    <citation type="submission" date="2020-11" db="EMBL/GenBank/DDBJ databases">
        <authorList>
            <person name="McCartney M.A."/>
            <person name="Auch B."/>
            <person name="Kono T."/>
            <person name="Mallez S."/>
            <person name="Becker A."/>
            <person name="Gohl D.M."/>
            <person name="Silverstein K.A.T."/>
            <person name="Koren S."/>
            <person name="Bechman K.B."/>
            <person name="Herman A."/>
            <person name="Abrahante J.E."/>
            <person name="Garbe J."/>
        </authorList>
    </citation>
    <scope>NUCLEOTIDE SEQUENCE</scope>
    <source>
        <strain evidence="7">Duluth1</strain>
        <tissue evidence="7">Whole animal</tissue>
    </source>
</reference>
<evidence type="ECO:0000256" key="4">
    <source>
        <dbReference type="ARBA" id="ARBA00022989"/>
    </source>
</evidence>
<dbReference type="Pfam" id="PF05978">
    <property type="entry name" value="UNC-93"/>
    <property type="match status" value="1"/>
</dbReference>
<evidence type="ECO:0000313" key="7">
    <source>
        <dbReference type="EMBL" id="KAH3884959.1"/>
    </source>
</evidence>
<dbReference type="InterPro" id="IPR036259">
    <property type="entry name" value="MFS_trans_sf"/>
</dbReference>
<feature type="transmembrane region" description="Helical" evidence="6">
    <location>
        <begin position="540"/>
        <end position="557"/>
    </location>
</feature>
<comment type="similarity">
    <text evidence="2">Belongs to the unc-93 family.</text>
</comment>
<feature type="transmembrane region" description="Helical" evidence="6">
    <location>
        <begin position="332"/>
        <end position="353"/>
    </location>
</feature>
<keyword evidence="4 6" id="KW-1133">Transmembrane helix</keyword>
<evidence type="ECO:0000256" key="2">
    <source>
        <dbReference type="ARBA" id="ARBA00009172"/>
    </source>
</evidence>
<feature type="transmembrane region" description="Helical" evidence="6">
    <location>
        <begin position="236"/>
        <end position="254"/>
    </location>
</feature>
<evidence type="ECO:0000256" key="6">
    <source>
        <dbReference type="SAM" id="Phobius"/>
    </source>
</evidence>
<feature type="transmembrane region" description="Helical" evidence="6">
    <location>
        <begin position="518"/>
        <end position="534"/>
    </location>
</feature>
<dbReference type="PANTHER" id="PTHR19444">
    <property type="entry name" value="UNC-93 RELATED"/>
    <property type="match status" value="1"/>
</dbReference>
<evidence type="ECO:0000313" key="8">
    <source>
        <dbReference type="Proteomes" id="UP000828390"/>
    </source>
</evidence>
<dbReference type="GO" id="GO:0005886">
    <property type="term" value="C:plasma membrane"/>
    <property type="evidence" value="ECO:0007669"/>
    <property type="project" value="TreeGrafter"/>
</dbReference>
<dbReference type="EMBL" id="JAIWYP010000001">
    <property type="protein sequence ID" value="KAH3884959.1"/>
    <property type="molecule type" value="Genomic_DNA"/>
</dbReference>
<evidence type="ECO:0000256" key="3">
    <source>
        <dbReference type="ARBA" id="ARBA00022692"/>
    </source>
</evidence>
<proteinExistence type="inferred from homology"/>
<feature type="transmembrane region" description="Helical" evidence="6">
    <location>
        <begin position="449"/>
        <end position="469"/>
    </location>
</feature>
<reference evidence="7" key="1">
    <citation type="journal article" date="2019" name="bioRxiv">
        <title>The Genome of the Zebra Mussel, Dreissena polymorpha: A Resource for Invasive Species Research.</title>
        <authorList>
            <person name="McCartney M.A."/>
            <person name="Auch B."/>
            <person name="Kono T."/>
            <person name="Mallez S."/>
            <person name="Zhang Y."/>
            <person name="Obille A."/>
            <person name="Becker A."/>
            <person name="Abrahante J.E."/>
            <person name="Garbe J."/>
            <person name="Badalamenti J.P."/>
            <person name="Herman A."/>
            <person name="Mangelson H."/>
            <person name="Liachko I."/>
            <person name="Sullivan S."/>
            <person name="Sone E.D."/>
            <person name="Koren S."/>
            <person name="Silverstein K.A.T."/>
            <person name="Beckman K.B."/>
            <person name="Gohl D.M."/>
        </authorList>
    </citation>
    <scope>NUCLEOTIDE SEQUENCE</scope>
    <source>
        <strain evidence="7">Duluth1</strain>
        <tissue evidence="7">Whole animal</tissue>
    </source>
</reference>
<accession>A0A9D4N0B8</accession>
<dbReference type="Proteomes" id="UP000828390">
    <property type="component" value="Unassembled WGS sequence"/>
</dbReference>
<dbReference type="Gene3D" id="1.20.1250.20">
    <property type="entry name" value="MFS general substrate transporter like domains"/>
    <property type="match status" value="1"/>
</dbReference>
<gene>
    <name evidence="7" type="ORF">DPMN_008945</name>
</gene>
<feature type="transmembrane region" description="Helical" evidence="6">
    <location>
        <begin position="388"/>
        <end position="408"/>
    </location>
</feature>
<keyword evidence="8" id="KW-1185">Reference proteome</keyword>
<organism evidence="7 8">
    <name type="scientific">Dreissena polymorpha</name>
    <name type="common">Zebra mussel</name>
    <name type="synonym">Mytilus polymorpha</name>
    <dbReference type="NCBI Taxonomy" id="45954"/>
    <lineage>
        <taxon>Eukaryota</taxon>
        <taxon>Metazoa</taxon>
        <taxon>Spiralia</taxon>
        <taxon>Lophotrochozoa</taxon>
        <taxon>Mollusca</taxon>
        <taxon>Bivalvia</taxon>
        <taxon>Autobranchia</taxon>
        <taxon>Heteroconchia</taxon>
        <taxon>Euheterodonta</taxon>
        <taxon>Imparidentia</taxon>
        <taxon>Neoheterodontei</taxon>
        <taxon>Myida</taxon>
        <taxon>Dreissenoidea</taxon>
        <taxon>Dreissenidae</taxon>
        <taxon>Dreissena</taxon>
    </lineage>
</organism>
<dbReference type="OrthoDB" id="10010517at2759"/>
<feature type="transmembrane region" description="Helical" evidence="6">
    <location>
        <begin position="140"/>
        <end position="163"/>
    </location>
</feature>
<dbReference type="AlphaFoldDB" id="A0A9D4N0B8"/>
<evidence type="ECO:0008006" key="9">
    <source>
        <dbReference type="Google" id="ProtNLM"/>
    </source>
</evidence>
<dbReference type="PANTHER" id="PTHR19444:SF11">
    <property type="entry name" value="UNC93-LIKE PROTEIN"/>
    <property type="match status" value="1"/>
</dbReference>
<name>A0A9D4N0B8_DREPO</name>
<protein>
    <recommendedName>
        <fullName evidence="9">UNC93-like protein</fullName>
    </recommendedName>
</protein>
<dbReference type="GO" id="GO:0006937">
    <property type="term" value="P:regulation of muscle contraction"/>
    <property type="evidence" value="ECO:0007669"/>
    <property type="project" value="TreeGrafter"/>
</dbReference>
<evidence type="ECO:0000256" key="1">
    <source>
        <dbReference type="ARBA" id="ARBA00004141"/>
    </source>
</evidence>
<feature type="transmembrane region" description="Helical" evidence="6">
    <location>
        <begin position="420"/>
        <end position="442"/>
    </location>
</feature>
<dbReference type="InterPro" id="IPR051951">
    <property type="entry name" value="UNC-93_regulatory"/>
</dbReference>
<evidence type="ECO:0000256" key="5">
    <source>
        <dbReference type="ARBA" id="ARBA00023136"/>
    </source>
</evidence>